<dbReference type="Pfam" id="PF00239">
    <property type="entry name" value="Resolvase"/>
    <property type="match status" value="1"/>
</dbReference>
<keyword evidence="2" id="KW-0238">DNA-binding</keyword>
<keyword evidence="3" id="KW-0233">DNA recombination</keyword>
<dbReference type="EMBL" id="JBBDGM010000006">
    <property type="protein sequence ID" value="MEJ1088314.1"/>
    <property type="molecule type" value="Genomic_DNA"/>
</dbReference>
<name>A0ABU8LAG9_9MICO</name>
<feature type="domain" description="Resolvase/invertase-type recombinase catalytic" evidence="5">
    <location>
        <begin position="6"/>
        <end position="152"/>
    </location>
</feature>
<organism evidence="7 8">
    <name type="scientific">Microbacterium bandirmense</name>
    <dbReference type="NCBI Taxonomy" id="3122050"/>
    <lineage>
        <taxon>Bacteria</taxon>
        <taxon>Bacillati</taxon>
        <taxon>Actinomycetota</taxon>
        <taxon>Actinomycetes</taxon>
        <taxon>Micrococcales</taxon>
        <taxon>Microbacteriaceae</taxon>
        <taxon>Microbacterium</taxon>
    </lineage>
</organism>
<comment type="caution">
    <text evidence="7">The sequence shown here is derived from an EMBL/GenBank/DDBJ whole genome shotgun (WGS) entry which is preliminary data.</text>
</comment>
<keyword evidence="8" id="KW-1185">Reference proteome</keyword>
<dbReference type="Pfam" id="PF13408">
    <property type="entry name" value="Zn_ribbon_recom"/>
    <property type="match status" value="1"/>
</dbReference>
<dbReference type="RefSeq" id="WP_337331982.1">
    <property type="nucleotide sequence ID" value="NZ_JBBDGM010000006.1"/>
</dbReference>
<dbReference type="InterPro" id="IPR050639">
    <property type="entry name" value="SSR_resolvase"/>
</dbReference>
<dbReference type="SMART" id="SM00857">
    <property type="entry name" value="Resolvase"/>
    <property type="match status" value="1"/>
</dbReference>
<dbReference type="Gene3D" id="3.90.1750.20">
    <property type="entry name" value="Putative Large Serine Recombinase, Chain B, Domain 2"/>
    <property type="match status" value="1"/>
</dbReference>
<dbReference type="InterPro" id="IPR006119">
    <property type="entry name" value="Resolv_N"/>
</dbReference>
<dbReference type="CDD" id="cd00338">
    <property type="entry name" value="Ser_Recombinase"/>
    <property type="match status" value="1"/>
</dbReference>
<dbReference type="InterPro" id="IPR036162">
    <property type="entry name" value="Resolvase-like_N_sf"/>
</dbReference>
<evidence type="ECO:0000313" key="7">
    <source>
        <dbReference type="EMBL" id="MEJ1088314.1"/>
    </source>
</evidence>
<dbReference type="PROSITE" id="PS00397">
    <property type="entry name" value="RECOMBINASES_1"/>
    <property type="match status" value="1"/>
</dbReference>
<evidence type="ECO:0000256" key="1">
    <source>
        <dbReference type="ARBA" id="ARBA00022908"/>
    </source>
</evidence>
<evidence type="ECO:0000259" key="5">
    <source>
        <dbReference type="PROSITE" id="PS51736"/>
    </source>
</evidence>
<evidence type="ECO:0000256" key="3">
    <source>
        <dbReference type="ARBA" id="ARBA00023172"/>
    </source>
</evidence>
<feature type="domain" description="Recombinase" evidence="6">
    <location>
        <begin position="160"/>
        <end position="297"/>
    </location>
</feature>
<dbReference type="SUPFAM" id="SSF53041">
    <property type="entry name" value="Resolvase-like"/>
    <property type="match status" value="1"/>
</dbReference>
<dbReference type="InterPro" id="IPR011109">
    <property type="entry name" value="DNA_bind_recombinase_dom"/>
</dbReference>
<reference evidence="7 8" key="1">
    <citation type="submission" date="2024-02" db="EMBL/GenBank/DDBJ databases">
        <authorList>
            <person name="Saticioglu I.B."/>
        </authorList>
    </citation>
    <scope>NUCLEOTIDE SEQUENCE [LARGE SCALE GENOMIC DNA]</scope>
    <source>
        <strain evidence="7 8">Mu-80</strain>
    </source>
</reference>
<feature type="active site" description="O-(5'-phospho-DNA)-serine intermediate" evidence="4">
    <location>
        <position position="14"/>
    </location>
</feature>
<dbReference type="PANTHER" id="PTHR30461:SF2">
    <property type="entry name" value="SERINE RECOMBINASE PINE-RELATED"/>
    <property type="match status" value="1"/>
</dbReference>
<dbReference type="Gene3D" id="3.40.50.1390">
    <property type="entry name" value="Resolvase, N-terminal catalytic domain"/>
    <property type="match status" value="1"/>
</dbReference>
<dbReference type="Pfam" id="PF07508">
    <property type="entry name" value="Recombinase"/>
    <property type="match status" value="1"/>
</dbReference>
<gene>
    <name evidence="7" type="ORF">WDU99_08295</name>
</gene>
<dbReference type="InterPro" id="IPR006118">
    <property type="entry name" value="Recombinase_CS"/>
</dbReference>
<evidence type="ECO:0000313" key="8">
    <source>
        <dbReference type="Proteomes" id="UP001371224"/>
    </source>
</evidence>
<sequence length="543" mass="60943">MSAKTRAAYYARVSTDLQVDNTSLPEQREICEATIKARGWELVGAYVDEGLSGTDSNRPAWRQMLQDARDGKVDAVVVAKLDRFARKAGDAIRETDRLSDMGVDLVVVKEQIDMSTPAGRAMRTMLAGFAEFERDTIVARTAAGQRAKGRAGGWAGSKPPFGWRLEGLKKDARPVPDEREREVLRTMHHLFVKERLSTAEVAERLNLMGLRPRQAATWQYQTVRQTATNPSLWTGETVWGAPSRPDHARRKYAHVTKTNRDGTPKYGDTVTVTLGEPVFTRQEWQALQRAVNRKASWTPSAPQRQMLTGRLFGPCDFGKHYDGVATKSRPNHYYLCSGKRYRSKEQPRCSCTQIKGPAIDAAVWDELAAMLADPERLERLARQWLELDDDADLNDDAPMVAALRKQETTLERAMGRAKDLYLMADDPEEHRATMERLRGELADVRERLEALASIHSRREDQAQRITDVAALAERARGRLENASAAMRREVVELLDVRVLVSDIVQGRPQAITIHGVLDPSMFLPADAAERKPAEQAGCCRWSS</sequence>
<dbReference type="InterPro" id="IPR038109">
    <property type="entry name" value="DNA_bind_recomb_sf"/>
</dbReference>
<dbReference type="InterPro" id="IPR025827">
    <property type="entry name" value="Zn_ribbon_recom_dom"/>
</dbReference>
<evidence type="ECO:0000256" key="2">
    <source>
        <dbReference type="ARBA" id="ARBA00023125"/>
    </source>
</evidence>
<protein>
    <submittedName>
        <fullName evidence="7">Recombinase family protein</fullName>
    </submittedName>
</protein>
<dbReference type="Proteomes" id="UP001371224">
    <property type="component" value="Unassembled WGS sequence"/>
</dbReference>
<dbReference type="PANTHER" id="PTHR30461">
    <property type="entry name" value="DNA-INVERTASE FROM LAMBDOID PROPHAGE"/>
    <property type="match status" value="1"/>
</dbReference>
<evidence type="ECO:0000259" key="6">
    <source>
        <dbReference type="PROSITE" id="PS51737"/>
    </source>
</evidence>
<dbReference type="PROSITE" id="PS51736">
    <property type="entry name" value="RECOMBINASES_3"/>
    <property type="match status" value="1"/>
</dbReference>
<keyword evidence="1" id="KW-0229">DNA integration</keyword>
<dbReference type="PROSITE" id="PS51737">
    <property type="entry name" value="RECOMBINASE_DNA_BIND"/>
    <property type="match status" value="1"/>
</dbReference>
<evidence type="ECO:0000256" key="4">
    <source>
        <dbReference type="PROSITE-ProRule" id="PRU10137"/>
    </source>
</evidence>
<accession>A0ABU8LAG9</accession>
<proteinExistence type="predicted"/>